<keyword evidence="4 13" id="KW-0812">Transmembrane</keyword>
<dbReference type="SMART" id="SM00054">
    <property type="entry name" value="EFh"/>
    <property type="match status" value="2"/>
</dbReference>
<dbReference type="GO" id="GO:0005509">
    <property type="term" value="F:calcium ion binding"/>
    <property type="evidence" value="ECO:0007669"/>
    <property type="project" value="InterPro"/>
</dbReference>
<dbReference type="InterPro" id="IPR027417">
    <property type="entry name" value="P-loop_NTPase"/>
</dbReference>
<protein>
    <submittedName>
        <fullName evidence="15">SMC1 protein</fullName>
    </submittedName>
</protein>
<evidence type="ECO:0000259" key="14">
    <source>
        <dbReference type="PROSITE" id="PS50222"/>
    </source>
</evidence>
<dbReference type="GO" id="GO:0016020">
    <property type="term" value="C:membrane"/>
    <property type="evidence" value="ECO:0007669"/>
    <property type="project" value="UniProtKB-SubCell"/>
</dbReference>
<dbReference type="GO" id="GO:0005634">
    <property type="term" value="C:nucleus"/>
    <property type="evidence" value="ECO:0007669"/>
    <property type="project" value="UniProtKB-SubCell"/>
</dbReference>
<dbReference type="Gene3D" id="1.20.120.350">
    <property type="entry name" value="Voltage-gated potassium channels. Chain C"/>
    <property type="match status" value="1"/>
</dbReference>
<keyword evidence="5" id="KW-0498">Mitosis</keyword>
<keyword evidence="6" id="KW-0106">Calcium</keyword>
<keyword evidence="3" id="KW-0132">Cell division</keyword>
<keyword evidence="8 12" id="KW-0175">Coiled coil</keyword>
<name>A0A812UG03_9DINO</name>
<dbReference type="InterPro" id="IPR010935">
    <property type="entry name" value="SMC_hinge"/>
</dbReference>
<feature type="transmembrane region" description="Helical" evidence="13">
    <location>
        <begin position="357"/>
        <end position="378"/>
    </location>
</feature>
<evidence type="ECO:0000313" key="15">
    <source>
        <dbReference type="EMBL" id="CAE7575130.1"/>
    </source>
</evidence>
<keyword evidence="9 13" id="KW-0472">Membrane</keyword>
<evidence type="ECO:0000256" key="5">
    <source>
        <dbReference type="ARBA" id="ARBA00022776"/>
    </source>
</evidence>
<keyword evidence="7 13" id="KW-1133">Transmembrane helix</keyword>
<organism evidence="15 16">
    <name type="scientific">Symbiodinium natans</name>
    <dbReference type="NCBI Taxonomy" id="878477"/>
    <lineage>
        <taxon>Eukaryota</taxon>
        <taxon>Sar</taxon>
        <taxon>Alveolata</taxon>
        <taxon>Dinophyceae</taxon>
        <taxon>Suessiales</taxon>
        <taxon>Symbiodiniaceae</taxon>
        <taxon>Symbiodinium</taxon>
    </lineage>
</organism>
<feature type="domain" description="EF-hand" evidence="14">
    <location>
        <begin position="433"/>
        <end position="468"/>
    </location>
</feature>
<evidence type="ECO:0000256" key="6">
    <source>
        <dbReference type="ARBA" id="ARBA00022837"/>
    </source>
</evidence>
<dbReference type="SMART" id="SM00968">
    <property type="entry name" value="SMC_hinge"/>
    <property type="match status" value="1"/>
</dbReference>
<dbReference type="GO" id="GO:0051301">
    <property type="term" value="P:cell division"/>
    <property type="evidence" value="ECO:0007669"/>
    <property type="project" value="UniProtKB-KW"/>
</dbReference>
<feature type="coiled-coil region" evidence="12">
    <location>
        <begin position="758"/>
        <end position="950"/>
    </location>
</feature>
<dbReference type="Gene3D" id="1.10.287.70">
    <property type="match status" value="1"/>
</dbReference>
<evidence type="ECO:0000256" key="7">
    <source>
        <dbReference type="ARBA" id="ARBA00022989"/>
    </source>
</evidence>
<evidence type="ECO:0000256" key="10">
    <source>
        <dbReference type="ARBA" id="ARBA00023242"/>
    </source>
</evidence>
<evidence type="ECO:0000256" key="13">
    <source>
        <dbReference type="SAM" id="Phobius"/>
    </source>
</evidence>
<feature type="transmembrane region" description="Helical" evidence="13">
    <location>
        <begin position="295"/>
        <end position="324"/>
    </location>
</feature>
<feature type="transmembrane region" description="Helical" evidence="13">
    <location>
        <begin position="240"/>
        <end position="259"/>
    </location>
</feature>
<sequence>MPAPTLRPSLCCTEESEAGEGFGVANGLDVVPLPTLQIESSQHAHESLQAARAHQEQALLMISDVMRHFEEQAEEALQKDRCQHQVAAHYHDEFYAGCEESDAASRDLSEMVKHALPPPVGRRSHKRRTHHQPRYRALLEEMRTELLPALTLNQGFKVCVVTSCQRLVSSSWFDYLFGIIIAVNSICIGIEAQASIESADATIWIGWRWLDIIFVVIYIIEISIRLIAYGCTASFHNGWFVFDFILVVLGTLSAIIVPISSFGEYAFLESVMVVRALRLLRLIRTLRMLRYFRTVWRLVFGLLTSINTIASTLCLIVLVIYIFACLGIELITNDTQLKTVHADVEEIVNKHFRSVPITMLTLSQFVTLDSIAAVYYPLVVERPWLVMYFGAIVLILSIALMNLVTAVLVEGALESAQHDRAAAKHDLHEKLVDCVPRLRSIFISLDADGDGTVSREEIERVPLDVLPERLFEHSHVSSMQELFEILDVDDGGQLTQDEFIDGLVNMFLQDALVCQCCSATRRSNWLSFDRVVLQEIPAHDIQVLRLLQSVQQHMRSLSEDIQRVKGGLGMSVSQSVLASNLAKRGICNKEDMGRVHEMVVENFKSYHDRVRIGPFKKFTCIIGPNGSGKSNLMDAVSFVLGVQARQLRGERLRDLVYRTEKEDPKKNQRTASVELTYVDDAVEGDQTLVFRRLITRSGEAKFQVNNVNVSQADYHKRLEGINILSKVRNFLVFQGDVEATAQRQGKDLTAFFEQISGSEAFRQDYDSLAAEKAKLEEQARYLFTKKRNALNERKRISQQKEEADEYKHLETQRNDLQREYCLFRLHSLCAQLDSATETRDGAVKEREELREQLALGKRELEASDRQRAQARLALQQVQKELGGLKAKAERLNPERIANRSRQKFLEQRLEEMTQSAQQDGRRRNKLQDQLESLRAEEAKLEARQEDLNKGLAESKVTFTADQLEEFERVKQATEKITAASGDELRQIEHQVRAARAERIQAEGDHRDAVARKAHLQHRVMELNEAETSAQAALDRGTVLKNDRLRELTQLRSSVSHRCDEKEQLQQERQQLVNLIQDFTATERQLEKDRELSQVCTSLAEACPGVYGRVVDLCKPSQKRLHVAVNVALARYLDAVIVDNSGTARACVRYLKERMLPPMTFLPMTDLRIGDRDPRLQSLVHSQKGLRLALNCIAFDETFARAFDFMLGDVVVADTMADGRRLAFEEARNLGVSCKVVTLAGEAIAKNGNLSVNSDATQEGATRFDLTEVEATRSRLEAIDKRLYEIYSLETSGGSEVASLEFDLRRVESKAQELSTRLQLCQDELRQKREELSAVEASLGTLQPEAQRLAAEEARLREEQRSVEARVSQAVAGHFTSLSRAMGVDDVRKLEREWRREQEAVAVQMSELQRRLRNIKAEISMLQQTITEQATKDPQELIAKFSKEVEQLREKEVGLQRDAEKLESQVSDCEQRLAESNTAERECDKALSGLRQRGKDVRQQLMAIEKKVSDLGSEQQGLISARSTILRQSHVDGIEVPLLRGGQKALQELAEESQSIDAPTQHSPSTGEVEEIVIDFALLPEDKRAASKGPAAQMLEEEYRSELERLRLELERLSPNLKALGQLQGVAENVQAASHEADAARKGIEDIDRKFETVRKARKEKFMECFQKVSAAIGPVYSRLTANTGADGGSAYLDLEDTEDPFNGGIKYTAMPPAKRFRDMHLLSGGEKTLAAMALLFAVQAFQRPPFMVLDEVDAALDANNVRALSKYVEQADCQTIVISLKDRFFVRADALVGVWKNKPQETSSILTLDLQKYQESVQ</sequence>
<dbReference type="InterPro" id="IPR036277">
    <property type="entry name" value="SMC_hinge_sf"/>
</dbReference>
<dbReference type="PANTHER" id="PTHR18937:SF12">
    <property type="entry name" value="STRUCTURAL MAINTENANCE OF CHROMOSOMES PROTEIN"/>
    <property type="match status" value="1"/>
</dbReference>
<evidence type="ECO:0000256" key="11">
    <source>
        <dbReference type="ARBA" id="ARBA00023306"/>
    </source>
</evidence>
<dbReference type="GO" id="GO:0005524">
    <property type="term" value="F:ATP binding"/>
    <property type="evidence" value="ECO:0007669"/>
    <property type="project" value="InterPro"/>
</dbReference>
<evidence type="ECO:0000256" key="2">
    <source>
        <dbReference type="ARBA" id="ARBA00004141"/>
    </source>
</evidence>
<dbReference type="SUPFAM" id="SSF47473">
    <property type="entry name" value="EF-hand"/>
    <property type="match status" value="1"/>
</dbReference>
<dbReference type="GO" id="GO:0005216">
    <property type="term" value="F:monoatomic ion channel activity"/>
    <property type="evidence" value="ECO:0007669"/>
    <property type="project" value="InterPro"/>
</dbReference>
<comment type="subcellular location">
    <subcellularLocation>
        <location evidence="2">Membrane</location>
        <topology evidence="2">Multi-pass membrane protein</topology>
    </subcellularLocation>
    <subcellularLocation>
        <location evidence="1">Nucleus</location>
    </subcellularLocation>
</comment>
<dbReference type="GO" id="GO:0003677">
    <property type="term" value="F:DNA binding"/>
    <property type="evidence" value="ECO:0007669"/>
    <property type="project" value="TreeGrafter"/>
</dbReference>
<keyword evidence="11" id="KW-0131">Cell cycle</keyword>
<evidence type="ECO:0000256" key="4">
    <source>
        <dbReference type="ARBA" id="ARBA00022692"/>
    </source>
</evidence>
<dbReference type="Gene3D" id="1.10.238.10">
    <property type="entry name" value="EF-hand"/>
    <property type="match status" value="1"/>
</dbReference>
<dbReference type="EMBL" id="CAJNDS010002727">
    <property type="protein sequence ID" value="CAE7575130.1"/>
    <property type="molecule type" value="Genomic_DNA"/>
</dbReference>
<feature type="domain" description="EF-hand" evidence="14">
    <location>
        <begin position="474"/>
        <end position="509"/>
    </location>
</feature>
<dbReference type="PROSITE" id="PS50222">
    <property type="entry name" value="EF_HAND_2"/>
    <property type="match status" value="2"/>
</dbReference>
<dbReference type="GO" id="GO:0007062">
    <property type="term" value="P:sister chromatid cohesion"/>
    <property type="evidence" value="ECO:0007669"/>
    <property type="project" value="TreeGrafter"/>
</dbReference>
<dbReference type="SUPFAM" id="SSF81324">
    <property type="entry name" value="Voltage-gated potassium channels"/>
    <property type="match status" value="1"/>
</dbReference>
<proteinExistence type="predicted"/>
<comment type="caution">
    <text evidence="15">The sequence shown here is derived from an EMBL/GenBank/DDBJ whole genome shotgun (WGS) entry which is preliminary data.</text>
</comment>
<dbReference type="Proteomes" id="UP000604046">
    <property type="component" value="Unassembled WGS sequence"/>
</dbReference>
<feature type="transmembrane region" description="Helical" evidence="13">
    <location>
        <begin position="385"/>
        <end position="409"/>
    </location>
</feature>
<dbReference type="Gene3D" id="3.40.50.300">
    <property type="entry name" value="P-loop containing nucleotide triphosphate hydrolases"/>
    <property type="match status" value="2"/>
</dbReference>
<dbReference type="Gene3D" id="3.30.70.1620">
    <property type="match status" value="1"/>
</dbReference>
<dbReference type="GO" id="GO:0008278">
    <property type="term" value="C:cohesin complex"/>
    <property type="evidence" value="ECO:0007669"/>
    <property type="project" value="TreeGrafter"/>
</dbReference>
<accession>A0A812UG03</accession>
<feature type="transmembrane region" description="Helical" evidence="13">
    <location>
        <begin position="175"/>
        <end position="196"/>
    </location>
</feature>
<dbReference type="PANTHER" id="PTHR18937">
    <property type="entry name" value="STRUCTURAL MAINTENANCE OF CHROMOSOMES SMC FAMILY MEMBER"/>
    <property type="match status" value="1"/>
</dbReference>
<feature type="coiled-coil region" evidence="12">
    <location>
        <begin position="1296"/>
        <end position="1365"/>
    </location>
</feature>
<evidence type="ECO:0000256" key="3">
    <source>
        <dbReference type="ARBA" id="ARBA00022618"/>
    </source>
</evidence>
<dbReference type="InterPro" id="IPR018247">
    <property type="entry name" value="EF_Hand_1_Ca_BS"/>
</dbReference>
<dbReference type="InterPro" id="IPR027359">
    <property type="entry name" value="Volt_channel_dom_sf"/>
</dbReference>
<dbReference type="InterPro" id="IPR011992">
    <property type="entry name" value="EF-hand-dom_pair"/>
</dbReference>
<evidence type="ECO:0000256" key="8">
    <source>
        <dbReference type="ARBA" id="ARBA00023054"/>
    </source>
</evidence>
<evidence type="ECO:0000313" key="16">
    <source>
        <dbReference type="Proteomes" id="UP000604046"/>
    </source>
</evidence>
<dbReference type="Pfam" id="PF02463">
    <property type="entry name" value="SMC_N"/>
    <property type="match status" value="1"/>
</dbReference>
<dbReference type="PROSITE" id="PS00018">
    <property type="entry name" value="EF_HAND_1"/>
    <property type="match status" value="2"/>
</dbReference>
<dbReference type="InterPro" id="IPR002048">
    <property type="entry name" value="EF_hand_dom"/>
</dbReference>
<keyword evidence="16" id="KW-1185">Reference proteome</keyword>
<dbReference type="SUPFAM" id="SSF52540">
    <property type="entry name" value="P-loop containing nucleoside triphosphate hydrolases"/>
    <property type="match status" value="1"/>
</dbReference>
<feature type="transmembrane region" description="Helical" evidence="13">
    <location>
        <begin position="208"/>
        <end position="228"/>
    </location>
</feature>
<dbReference type="CDD" id="cd00051">
    <property type="entry name" value="EFh"/>
    <property type="match status" value="1"/>
</dbReference>
<evidence type="ECO:0000256" key="12">
    <source>
        <dbReference type="SAM" id="Coils"/>
    </source>
</evidence>
<gene>
    <name evidence="15" type="primary">SMC1</name>
    <name evidence="15" type="ORF">SNAT2548_LOCUS32807</name>
</gene>
<dbReference type="InterPro" id="IPR005821">
    <property type="entry name" value="Ion_trans_dom"/>
</dbReference>
<dbReference type="Pfam" id="PF00520">
    <property type="entry name" value="Ion_trans"/>
    <property type="match status" value="1"/>
</dbReference>
<feature type="coiled-coil region" evidence="12">
    <location>
        <begin position="1397"/>
        <end position="1478"/>
    </location>
</feature>
<evidence type="ECO:0000256" key="9">
    <source>
        <dbReference type="ARBA" id="ARBA00023136"/>
    </source>
</evidence>
<dbReference type="SUPFAM" id="SSF75553">
    <property type="entry name" value="Smc hinge domain"/>
    <property type="match status" value="1"/>
</dbReference>
<evidence type="ECO:0000256" key="1">
    <source>
        <dbReference type="ARBA" id="ARBA00004123"/>
    </source>
</evidence>
<reference evidence="15" key="1">
    <citation type="submission" date="2021-02" db="EMBL/GenBank/DDBJ databases">
        <authorList>
            <person name="Dougan E. K."/>
            <person name="Rhodes N."/>
            <person name="Thang M."/>
            <person name="Chan C."/>
        </authorList>
    </citation>
    <scope>NUCLEOTIDE SEQUENCE</scope>
</reference>
<dbReference type="Gene3D" id="1.20.1060.20">
    <property type="match status" value="1"/>
</dbReference>
<dbReference type="InterPro" id="IPR003395">
    <property type="entry name" value="RecF/RecN/SMC_N"/>
</dbReference>
<dbReference type="Pfam" id="PF06470">
    <property type="entry name" value="SMC_hinge"/>
    <property type="match status" value="1"/>
</dbReference>
<keyword evidence="10" id="KW-0539">Nucleus</keyword>
<dbReference type="OrthoDB" id="5575062at2759"/>